<accession>A0A6A8M9L7</accession>
<sequence length="271" mass="31884">MHNTIINYTMERIVRLNSIIDKLSKRIESAPPGKLRVVQRPNRTEYYHRLFPSEKTGKYINKNNSVLIAALAQKEYDTRALKRAEHELKLWEKIARLYPDETFELTAASIPEEITKLITPDFLSDKAFINKWLNQPAKFLAFNEENKRFIVGDNLRTRSKSEYILATDFIEYKIPFLYERGLFLPVTEKWIYPDFTILNPETREEIYWEHFGMLDEPEYANKAILKLNEYELNGIHLGHQLIATFETSSHPLDISLVESIMSDIISGKWPR</sequence>
<name>A0A6A8M9L7_9FIRM</name>
<gene>
    <name evidence="1" type="ORF">FYJ66_08675</name>
</gene>
<organism evidence="1">
    <name type="scientific">Baileyella intestinalis</name>
    <dbReference type="NCBI Taxonomy" id="2606709"/>
    <lineage>
        <taxon>Bacteria</taxon>
        <taxon>Bacillati</taxon>
        <taxon>Bacillota</taxon>
        <taxon>Clostridia</taxon>
        <taxon>Peptostreptococcales</taxon>
        <taxon>Anaerovoracaceae</taxon>
        <taxon>Baileyella</taxon>
    </lineage>
</organism>
<protein>
    <submittedName>
        <fullName evidence="1">Uncharacterized protein</fullName>
    </submittedName>
</protein>
<evidence type="ECO:0000313" key="1">
    <source>
        <dbReference type="EMBL" id="MST69651.1"/>
    </source>
</evidence>
<dbReference type="AlphaFoldDB" id="A0A6A8M9L7"/>
<comment type="caution">
    <text evidence="1">The sequence shown here is derived from an EMBL/GenBank/DDBJ whole genome shotgun (WGS) entry which is preliminary data.</text>
</comment>
<dbReference type="RefSeq" id="WP_154573113.1">
    <property type="nucleotide sequence ID" value="NZ_VUNB01000007.1"/>
</dbReference>
<reference evidence="1" key="1">
    <citation type="submission" date="2019-09" db="EMBL/GenBank/DDBJ databases">
        <title>In-depth cultivation of the pig gut microbiome towards novel bacterial diversity and tailored functional studies.</title>
        <authorList>
            <person name="Wylensek D."/>
            <person name="Hitch T.C.A."/>
            <person name="Clavel T."/>
        </authorList>
    </citation>
    <scope>NUCLEOTIDE SEQUENCE</scope>
    <source>
        <strain evidence="1">RF-744-FAT-WT-3</strain>
    </source>
</reference>
<proteinExistence type="predicted"/>
<dbReference type="EMBL" id="VUNB01000007">
    <property type="protein sequence ID" value="MST69651.1"/>
    <property type="molecule type" value="Genomic_DNA"/>
</dbReference>